<dbReference type="GO" id="GO:0016787">
    <property type="term" value="F:hydrolase activity"/>
    <property type="evidence" value="ECO:0007669"/>
    <property type="project" value="UniProtKB-KW"/>
</dbReference>
<keyword evidence="4" id="KW-1185">Reference proteome</keyword>
<evidence type="ECO:0000259" key="2">
    <source>
        <dbReference type="SMART" id="SM00507"/>
    </source>
</evidence>
<reference evidence="3 4" key="1">
    <citation type="submission" date="2021-03" db="EMBL/GenBank/DDBJ databases">
        <title>Sequencing the genomes of 1000 actinobacteria strains.</title>
        <authorList>
            <person name="Klenk H.-P."/>
        </authorList>
    </citation>
    <scope>NUCLEOTIDE SEQUENCE [LARGE SCALE GENOMIC DNA]</scope>
    <source>
        <strain evidence="3 4">DSM 45256</strain>
    </source>
</reference>
<dbReference type="Gene3D" id="1.10.30.50">
    <property type="match status" value="1"/>
</dbReference>
<accession>A0ABS4W533</accession>
<sequence>MSTDVAAATDRLTEAVEQLRAALAGAGDDDLLDGLRACEATTRRLDHVAVDTLAAVERRGVFTDRGYRSSTTALADLLRWERGQARRHTIAAQHVITRTGLDATVLPPVLPATATVFAGGEISLRHTEVIASVLGSRAAARLDPATWATAEEKLAEQALDHTPTELHTWGTQLIEALDQDGPEPDDNDGPEPQINELRLVRHRNRPGGKLTGRFDDAALFDAIATVLDAKSCPRSADETRTPAERAAEALAEVCGFALSHGPTSLVPDTGGRRPQLNVLVRLEDLEQRARAAMPDFGGQLSPEALRMLACDAAVIPIVLDGAGQPLDVGRATRTIPDGLRRAVTARDQGCAHPGCDRPPSWCEIHHVLAWEHDGETKLENLVMLCRTHHRLIHYSGWTVQIRDGLPEFIPPGWIDAGRRPRRRSGPVVTTDDTGQVRGVRVANFEDTG</sequence>
<keyword evidence="3" id="KW-0378">Hydrolase</keyword>
<dbReference type="EMBL" id="JAGINU010000001">
    <property type="protein sequence ID" value="MBP2371096.1"/>
    <property type="molecule type" value="Genomic_DNA"/>
</dbReference>
<dbReference type="InterPro" id="IPR002711">
    <property type="entry name" value="HNH"/>
</dbReference>
<evidence type="ECO:0000256" key="1">
    <source>
        <dbReference type="ARBA" id="ARBA00023450"/>
    </source>
</evidence>
<dbReference type="RefSeq" id="WP_210034762.1">
    <property type="nucleotide sequence ID" value="NZ_JAGINU010000001.1"/>
</dbReference>
<protein>
    <submittedName>
        <fullName evidence="3">5-methylcytosine-specific restriction protein A</fullName>
        <ecNumber evidence="3">3.1.21.-</ecNumber>
    </submittedName>
</protein>
<evidence type="ECO:0000313" key="4">
    <source>
        <dbReference type="Proteomes" id="UP001519295"/>
    </source>
</evidence>
<feature type="domain" description="HNH nuclease" evidence="2">
    <location>
        <begin position="338"/>
        <end position="390"/>
    </location>
</feature>
<dbReference type="CDD" id="cd00085">
    <property type="entry name" value="HNHc"/>
    <property type="match status" value="1"/>
</dbReference>
<comment type="similarity">
    <text evidence="1">Belongs to the Rv1128c/1148c/1588c/1702c/1945/3466 family.</text>
</comment>
<gene>
    <name evidence="3" type="ORF">JOF36_006792</name>
</gene>
<organism evidence="3 4">
    <name type="scientific">Pseudonocardia parietis</name>
    <dbReference type="NCBI Taxonomy" id="570936"/>
    <lineage>
        <taxon>Bacteria</taxon>
        <taxon>Bacillati</taxon>
        <taxon>Actinomycetota</taxon>
        <taxon>Actinomycetes</taxon>
        <taxon>Pseudonocardiales</taxon>
        <taxon>Pseudonocardiaceae</taxon>
        <taxon>Pseudonocardia</taxon>
    </lineage>
</organism>
<dbReference type="Proteomes" id="UP001519295">
    <property type="component" value="Unassembled WGS sequence"/>
</dbReference>
<evidence type="ECO:0000313" key="3">
    <source>
        <dbReference type="EMBL" id="MBP2371096.1"/>
    </source>
</evidence>
<dbReference type="Pfam" id="PF01844">
    <property type="entry name" value="HNH"/>
    <property type="match status" value="1"/>
</dbReference>
<name>A0ABS4W533_9PSEU</name>
<proteinExistence type="inferred from homology"/>
<dbReference type="SMART" id="SM00507">
    <property type="entry name" value="HNHc"/>
    <property type="match status" value="1"/>
</dbReference>
<comment type="caution">
    <text evidence="3">The sequence shown here is derived from an EMBL/GenBank/DDBJ whole genome shotgun (WGS) entry which is preliminary data.</text>
</comment>
<dbReference type="EC" id="3.1.21.-" evidence="3"/>
<dbReference type="InterPro" id="IPR003615">
    <property type="entry name" value="HNH_nuc"/>
</dbReference>
<dbReference type="InterPro" id="IPR003870">
    <property type="entry name" value="DUF222"/>
</dbReference>
<dbReference type="Pfam" id="PF02720">
    <property type="entry name" value="DUF222"/>
    <property type="match status" value="1"/>
</dbReference>